<accession>A0A8J1KJT3</accession>
<dbReference type="RefSeq" id="XP_041417582.1">
    <property type="nucleotide sequence ID" value="XM_041561648.1"/>
</dbReference>
<evidence type="ECO:0000256" key="1">
    <source>
        <dbReference type="SAM" id="MobiDB-lite"/>
    </source>
</evidence>
<feature type="compositionally biased region" description="Basic residues" evidence="1">
    <location>
        <begin position="278"/>
        <end position="302"/>
    </location>
</feature>
<dbReference type="GeneID" id="121393346"/>
<dbReference type="Proteomes" id="UP000186698">
    <property type="component" value="Chromosome 4S"/>
</dbReference>
<evidence type="ECO:0000313" key="2">
    <source>
        <dbReference type="Proteomes" id="UP000186698"/>
    </source>
</evidence>
<organism evidence="2 3">
    <name type="scientific">Xenopus laevis</name>
    <name type="common">African clawed frog</name>
    <dbReference type="NCBI Taxonomy" id="8355"/>
    <lineage>
        <taxon>Eukaryota</taxon>
        <taxon>Metazoa</taxon>
        <taxon>Chordata</taxon>
        <taxon>Craniata</taxon>
        <taxon>Vertebrata</taxon>
        <taxon>Euteleostomi</taxon>
        <taxon>Amphibia</taxon>
        <taxon>Batrachia</taxon>
        <taxon>Anura</taxon>
        <taxon>Pipoidea</taxon>
        <taxon>Pipidae</taxon>
        <taxon>Xenopodinae</taxon>
        <taxon>Xenopus</taxon>
        <taxon>Xenopus</taxon>
    </lineage>
</organism>
<feature type="region of interest" description="Disordered" evidence="1">
    <location>
        <begin position="190"/>
        <end position="302"/>
    </location>
</feature>
<evidence type="ECO:0000313" key="4">
    <source>
        <dbReference type="RefSeq" id="XP_041417583.1"/>
    </source>
</evidence>
<evidence type="ECO:0000313" key="3">
    <source>
        <dbReference type="RefSeq" id="XP_041417582.1"/>
    </source>
</evidence>
<dbReference type="AlphaFoldDB" id="A0A8J1KJT3"/>
<sequence>MSEGTSPGVPNTGAATFAYNDVEINRILAEINTDPMLFEDKPLHTNLAKDLLYVQRKETHITLHVSTLAEYIKLRRIPRGLRLDIRPNLCANDKVLQQKWFEICNKCSIDLMVLTVERLTIKLQETRLAIDELKTKALEELGSQKLTEILVEHNHTLSKLRESIKERKRAKFERDASDYRENRVYSWKEERKWQRSQENQQTGLPASTYRQPRGNQRTTVDLSGRFPEGTLRRQQGPTYTAATSSEDSATSMQASSSSLASSVSFLDPRTATQDSDRKQHHNKGSRGVRGRYPKRTRKQTRF</sequence>
<feature type="compositionally biased region" description="Polar residues" evidence="1">
    <location>
        <begin position="196"/>
        <end position="221"/>
    </location>
</feature>
<dbReference type="KEGG" id="xla:121393346"/>
<name>A0A8J1KJT3_XENLA</name>
<reference evidence="3 4" key="1">
    <citation type="submission" date="2025-04" db="UniProtKB">
        <authorList>
            <consortium name="RefSeq"/>
        </authorList>
    </citation>
    <scope>IDENTIFICATION</scope>
    <source>
        <strain evidence="3 4">J_2021</strain>
        <tissue evidence="3 4">Erythrocytes</tissue>
    </source>
</reference>
<keyword evidence="2" id="KW-1185">Reference proteome</keyword>
<proteinExistence type="predicted"/>
<feature type="compositionally biased region" description="Low complexity" evidence="1">
    <location>
        <begin position="238"/>
        <end position="264"/>
    </location>
</feature>
<protein>
    <submittedName>
        <fullName evidence="3 4">Uncharacterized protein LOC121393346</fullName>
    </submittedName>
</protein>
<dbReference type="RefSeq" id="XP_041417583.1">
    <property type="nucleotide sequence ID" value="XM_041561649.1"/>
</dbReference>
<gene>
    <name evidence="3 4" type="primary">LOC121393346</name>
</gene>